<keyword evidence="3" id="KW-1185">Reference proteome</keyword>
<sequence>MKKHITNSIASIPFIVTFLGLSLSSYSQERKHEFSFVLGGVSSFMQYDLPAGQLTPGNGFSAGIRYSYYLNEGLSLGIGAEYQLYKSAVSFESVSGQYTTTDIEDESFEFKYRATDLREEQKIAYINIPIAIQFETPGTTKLYLAAGAKIGFAASGSYEAKIGNLTTTGYYPQYNIELPTPAFAGFASADNVKENKQDLDTKISYSATFETGVKQLIGKKSALYLGAYFDYGLNNIYDKKDQNIIQYNNEILPVKLQYNTVLNAANTNKMTLVSYGLKLRFAIR</sequence>
<dbReference type="InterPro" id="IPR025665">
    <property type="entry name" value="Beta-barrel_OMP_2"/>
</dbReference>
<dbReference type="Pfam" id="PF13568">
    <property type="entry name" value="OMP_b-brl_2"/>
    <property type="match status" value="1"/>
</dbReference>
<organism evidence="2 3">
    <name type="scientific">Flavobacterium azizsancarii</name>
    <dbReference type="NCBI Taxonomy" id="2961580"/>
    <lineage>
        <taxon>Bacteria</taxon>
        <taxon>Pseudomonadati</taxon>
        <taxon>Bacteroidota</taxon>
        <taxon>Flavobacteriia</taxon>
        <taxon>Flavobacteriales</taxon>
        <taxon>Flavobacteriaceae</taxon>
        <taxon>Flavobacterium</taxon>
    </lineage>
</organism>
<evidence type="ECO:0000313" key="3">
    <source>
        <dbReference type="Proteomes" id="UP001212170"/>
    </source>
</evidence>
<protein>
    <submittedName>
        <fullName evidence="2">PorT family protein</fullName>
    </submittedName>
</protein>
<gene>
    <name evidence="2" type="ORF">NJT12_22805</name>
</gene>
<feature type="domain" description="Outer membrane protein beta-barrel" evidence="1">
    <location>
        <begin position="51"/>
        <end position="237"/>
    </location>
</feature>
<evidence type="ECO:0000259" key="1">
    <source>
        <dbReference type="Pfam" id="PF13568"/>
    </source>
</evidence>
<dbReference type="EMBL" id="JAMZNK010000063">
    <property type="protein sequence ID" value="MDA6072459.1"/>
    <property type="molecule type" value="Genomic_DNA"/>
</dbReference>
<accession>A0ABT4WK87</accession>
<dbReference type="Proteomes" id="UP001212170">
    <property type="component" value="Unassembled WGS sequence"/>
</dbReference>
<dbReference type="RefSeq" id="WP_271338427.1">
    <property type="nucleotide sequence ID" value="NZ_JAMZNK010000063.1"/>
</dbReference>
<proteinExistence type="predicted"/>
<comment type="caution">
    <text evidence="2">The sequence shown here is derived from an EMBL/GenBank/DDBJ whole genome shotgun (WGS) entry which is preliminary data.</text>
</comment>
<reference evidence="2 3" key="1">
    <citation type="journal article" date="2023" name="Chemosphere">
        <title>Whole genome analysis of Flavobacterium aziz-sancarii sp. nov., isolated from Ardley Island (Antarctica), revealed a rich resistome and bioremediation potential.</title>
        <authorList>
            <person name="Otur C."/>
            <person name="Okay S."/>
            <person name="Kurt-Kizildogan A."/>
        </authorList>
    </citation>
    <scope>NUCLEOTIDE SEQUENCE [LARGE SCALE GENOMIC DNA]</scope>
    <source>
        <strain evidence="2 3">AC</strain>
    </source>
</reference>
<evidence type="ECO:0000313" key="2">
    <source>
        <dbReference type="EMBL" id="MDA6072459.1"/>
    </source>
</evidence>
<name>A0ABT4WK87_9FLAO</name>